<feature type="region of interest" description="Disordered" evidence="1">
    <location>
        <begin position="68"/>
        <end position="114"/>
    </location>
</feature>
<accession>A0A2P6MDB7</accession>
<proteinExistence type="predicted"/>
<name>A0A2P6MDB7_ALKUR</name>
<dbReference type="Pfam" id="PF17261">
    <property type="entry name" value="DUF5327"/>
    <property type="match status" value="1"/>
</dbReference>
<organism evidence="2 3">
    <name type="scientific">Alkalicoccus urumqiensis</name>
    <name type="common">Bacillus urumqiensis</name>
    <dbReference type="NCBI Taxonomy" id="1548213"/>
    <lineage>
        <taxon>Bacteria</taxon>
        <taxon>Bacillati</taxon>
        <taxon>Bacillota</taxon>
        <taxon>Bacilli</taxon>
        <taxon>Bacillales</taxon>
        <taxon>Bacillaceae</taxon>
        <taxon>Alkalicoccus</taxon>
    </lineage>
</organism>
<protein>
    <recommendedName>
        <fullName evidence="4">YwdI family protein</fullName>
    </recommendedName>
</protein>
<evidence type="ECO:0000313" key="3">
    <source>
        <dbReference type="Proteomes" id="UP000243650"/>
    </source>
</evidence>
<keyword evidence="3" id="KW-1185">Reference proteome</keyword>
<reference evidence="2 3" key="1">
    <citation type="submission" date="2018-03" db="EMBL/GenBank/DDBJ databases">
        <title>Bacillus urumqiensis sp. nov., a moderately haloalkaliphilic bacterium isolated from a salt lake.</title>
        <authorList>
            <person name="Zhao B."/>
            <person name="Liao Z."/>
        </authorList>
    </citation>
    <scope>NUCLEOTIDE SEQUENCE [LARGE SCALE GENOMIC DNA]</scope>
    <source>
        <strain evidence="2 3">BZ-SZ-XJ18</strain>
    </source>
</reference>
<comment type="caution">
    <text evidence="2">The sequence shown here is derived from an EMBL/GenBank/DDBJ whole genome shotgun (WGS) entry which is preliminary data.</text>
</comment>
<dbReference type="Proteomes" id="UP000243650">
    <property type="component" value="Unassembled WGS sequence"/>
</dbReference>
<evidence type="ECO:0000256" key="1">
    <source>
        <dbReference type="SAM" id="MobiDB-lite"/>
    </source>
</evidence>
<feature type="compositionally biased region" description="Basic and acidic residues" evidence="1">
    <location>
        <begin position="92"/>
        <end position="114"/>
    </location>
</feature>
<dbReference type="InterPro" id="IPR035218">
    <property type="entry name" value="DUF5327"/>
</dbReference>
<sequence length="114" mass="12626">MEAGKECLLMDIPAKLVVEKMEHELAQLKASLEGSGSDHRNHAQALKTYCDLLLDSRHTGTYYKAEAVQHASVSDVRPAPEKTAAPKAQPQENKKPDTIYDEGNEPKSDSLFDF</sequence>
<evidence type="ECO:0000313" key="2">
    <source>
        <dbReference type="EMBL" id="PRO64260.1"/>
    </source>
</evidence>
<gene>
    <name evidence="2" type="ORF">C6I21_15750</name>
</gene>
<dbReference type="AlphaFoldDB" id="A0A2P6MDB7"/>
<dbReference type="EMBL" id="PVNS01000021">
    <property type="protein sequence ID" value="PRO64260.1"/>
    <property type="molecule type" value="Genomic_DNA"/>
</dbReference>
<evidence type="ECO:0008006" key="4">
    <source>
        <dbReference type="Google" id="ProtNLM"/>
    </source>
</evidence>